<protein>
    <recommendedName>
        <fullName evidence="4">Monooxygenase</fullName>
    </recommendedName>
</protein>
<dbReference type="PANTHER" id="PTHR42877">
    <property type="entry name" value="L-ORNITHINE N(5)-MONOOXYGENASE-RELATED"/>
    <property type="match status" value="1"/>
</dbReference>
<accession>A0ABW2A3U3</accession>
<organism evidence="2 3">
    <name type="scientific">Marinobacterium aestuariivivens</name>
    <dbReference type="NCBI Taxonomy" id="1698799"/>
    <lineage>
        <taxon>Bacteria</taxon>
        <taxon>Pseudomonadati</taxon>
        <taxon>Pseudomonadota</taxon>
        <taxon>Gammaproteobacteria</taxon>
        <taxon>Oceanospirillales</taxon>
        <taxon>Oceanospirillaceae</taxon>
        <taxon>Marinobacterium</taxon>
    </lineage>
</organism>
<dbReference type="RefSeq" id="WP_379910522.1">
    <property type="nucleotide sequence ID" value="NZ_JBHSWE010000001.1"/>
</dbReference>
<evidence type="ECO:0008006" key="4">
    <source>
        <dbReference type="Google" id="ProtNLM"/>
    </source>
</evidence>
<keyword evidence="3" id="KW-1185">Reference proteome</keyword>
<dbReference type="PANTHER" id="PTHR42877:SF4">
    <property type="entry name" value="FAD_NAD(P)-BINDING DOMAIN-CONTAINING PROTEIN-RELATED"/>
    <property type="match status" value="1"/>
</dbReference>
<dbReference type="Gene3D" id="3.50.50.60">
    <property type="entry name" value="FAD/NAD(P)-binding domain"/>
    <property type="match status" value="1"/>
</dbReference>
<feature type="compositionally biased region" description="Polar residues" evidence="1">
    <location>
        <begin position="188"/>
        <end position="198"/>
    </location>
</feature>
<evidence type="ECO:0000256" key="1">
    <source>
        <dbReference type="SAM" id="MobiDB-lite"/>
    </source>
</evidence>
<dbReference type="InterPro" id="IPR051209">
    <property type="entry name" value="FAD-bind_Monooxygenase_sf"/>
</dbReference>
<dbReference type="EMBL" id="JBHSWE010000001">
    <property type="protein sequence ID" value="MFC6672054.1"/>
    <property type="molecule type" value="Genomic_DNA"/>
</dbReference>
<sequence>MLPKYPPFGKRILQDNGSYLKALQQENVELVTTGIREIVPEGIVTQDGELHEVDIIACATGFNADRFLFPMKIVGRNGIELAEQWQGDNGRAYLGITVPNFPNLFCIYGPNTNLVVAGSIAHNAESQMNYILRCLRILLESDNRTLDCRQEVHDAYNARVDEINAGTAWARRGSTTGTRTPAAGSLPTCRSASSTTGR</sequence>
<reference evidence="3" key="1">
    <citation type="journal article" date="2019" name="Int. J. Syst. Evol. Microbiol.">
        <title>The Global Catalogue of Microorganisms (GCM) 10K type strain sequencing project: providing services to taxonomists for standard genome sequencing and annotation.</title>
        <authorList>
            <consortium name="The Broad Institute Genomics Platform"/>
            <consortium name="The Broad Institute Genome Sequencing Center for Infectious Disease"/>
            <person name="Wu L."/>
            <person name="Ma J."/>
        </authorList>
    </citation>
    <scope>NUCLEOTIDE SEQUENCE [LARGE SCALE GENOMIC DNA]</scope>
    <source>
        <strain evidence="3">NBRC 111756</strain>
    </source>
</reference>
<dbReference type="SUPFAM" id="SSF51905">
    <property type="entry name" value="FAD/NAD(P)-binding domain"/>
    <property type="match status" value="1"/>
</dbReference>
<evidence type="ECO:0000313" key="3">
    <source>
        <dbReference type="Proteomes" id="UP001596422"/>
    </source>
</evidence>
<proteinExistence type="predicted"/>
<comment type="caution">
    <text evidence="2">The sequence shown here is derived from an EMBL/GenBank/DDBJ whole genome shotgun (WGS) entry which is preliminary data.</text>
</comment>
<dbReference type="Proteomes" id="UP001596422">
    <property type="component" value="Unassembled WGS sequence"/>
</dbReference>
<name>A0ABW2A3U3_9GAMM</name>
<evidence type="ECO:0000313" key="2">
    <source>
        <dbReference type="EMBL" id="MFC6672054.1"/>
    </source>
</evidence>
<dbReference type="InterPro" id="IPR036188">
    <property type="entry name" value="FAD/NAD-bd_sf"/>
</dbReference>
<gene>
    <name evidence="2" type="ORF">ACFQDL_19780</name>
</gene>
<feature type="region of interest" description="Disordered" evidence="1">
    <location>
        <begin position="171"/>
        <end position="198"/>
    </location>
</feature>